<feature type="compositionally biased region" description="Basic residues" evidence="1">
    <location>
        <begin position="1"/>
        <end position="21"/>
    </location>
</feature>
<feature type="compositionally biased region" description="Pro residues" evidence="1">
    <location>
        <begin position="98"/>
        <end position="116"/>
    </location>
</feature>
<evidence type="ECO:0000313" key="2">
    <source>
        <dbReference type="EMBL" id="TKD00410.1"/>
    </source>
</evidence>
<dbReference type="AlphaFoldDB" id="A0A4U1J0I8"/>
<evidence type="ECO:0000313" key="3">
    <source>
        <dbReference type="Proteomes" id="UP000309215"/>
    </source>
</evidence>
<dbReference type="EMBL" id="SSMQ01000047">
    <property type="protein sequence ID" value="TKD00410.1"/>
    <property type="molecule type" value="Genomic_DNA"/>
</dbReference>
<gene>
    <name evidence="2" type="ORF">E8A74_34515</name>
</gene>
<feature type="region of interest" description="Disordered" evidence="1">
    <location>
        <begin position="320"/>
        <end position="340"/>
    </location>
</feature>
<feature type="compositionally biased region" description="Basic residues" evidence="1">
    <location>
        <begin position="387"/>
        <end position="397"/>
    </location>
</feature>
<dbReference type="PANTHER" id="PTHR48148:SF3">
    <property type="entry name" value="KERATINOCYTE PROLINE-RICH PROTEIN"/>
    <property type="match status" value="1"/>
</dbReference>
<proteinExistence type="predicted"/>
<feature type="compositionally biased region" description="Low complexity" evidence="1">
    <location>
        <begin position="60"/>
        <end position="73"/>
    </location>
</feature>
<comment type="caution">
    <text evidence="2">The sequence shown here is derived from an EMBL/GenBank/DDBJ whole genome shotgun (WGS) entry which is preliminary data.</text>
</comment>
<organism evidence="2 3">
    <name type="scientific">Polyangium fumosum</name>
    <dbReference type="NCBI Taxonomy" id="889272"/>
    <lineage>
        <taxon>Bacteria</taxon>
        <taxon>Pseudomonadati</taxon>
        <taxon>Myxococcota</taxon>
        <taxon>Polyangia</taxon>
        <taxon>Polyangiales</taxon>
        <taxon>Polyangiaceae</taxon>
        <taxon>Polyangium</taxon>
    </lineage>
</organism>
<reference evidence="2 3" key="1">
    <citation type="submission" date="2019-04" db="EMBL/GenBank/DDBJ databases">
        <authorList>
            <person name="Li Y."/>
            <person name="Wang J."/>
        </authorList>
    </citation>
    <scope>NUCLEOTIDE SEQUENCE [LARGE SCALE GENOMIC DNA]</scope>
    <source>
        <strain evidence="2 3">DSM 14668</strain>
    </source>
</reference>
<dbReference type="Proteomes" id="UP000309215">
    <property type="component" value="Unassembled WGS sequence"/>
</dbReference>
<evidence type="ECO:0000256" key="1">
    <source>
        <dbReference type="SAM" id="MobiDB-lite"/>
    </source>
</evidence>
<keyword evidence="3" id="KW-1185">Reference proteome</keyword>
<feature type="compositionally biased region" description="Low complexity" evidence="1">
    <location>
        <begin position="82"/>
        <end position="97"/>
    </location>
</feature>
<sequence>MFRVNLRKRPAPKKGSANKKPTKTEEFDPQAAINPWGAPKIEKLPDGSIRISSPTPAPKPASTSSTTSSSAAPRPAPPRQIPRPTTVPARPTVTVTPKPAPAPAPAPKPASPPPGVRPRLVLEPVRLDASFLHPVVSLPRDDRAIGALLSFLIYLDLATGTAVRPPPGARFIPDVSADYWAAPKEVSTSNGGDCARLVRAWGAFRGDSIGIGRTEAGWHVWLWDNGRVFDPCVEAGHPPIPSHWYYDAAHYRIQLPPRDVQPLYTLDATSSQPTDDEAALVAELEAALNQLMAAGYSPDEAWDALGLPPLDVAGFAPHELAAATPPPADSPPPAAEEVGGSGTFARIAGQIGGLVATYFGGPVAGAAVVGTAEKIGVELDRMEAASKKKRPSSRNPRKATTDELHATARAELQRLSPTDPRSKPVAAIAAMTDPNPRRAPRIRLLFKQDPKTDPNPVDHALMMSAALLLDQAGFEIPSAIVAPSPEPSASVSFESPARSLARFGQEVAGRLHAAEPGCPGTCAVP</sequence>
<name>A0A4U1J0I8_9BACT</name>
<feature type="region of interest" description="Disordered" evidence="1">
    <location>
        <begin position="1"/>
        <end position="117"/>
    </location>
</feature>
<protein>
    <submittedName>
        <fullName evidence="2">Uncharacterized protein</fullName>
    </submittedName>
</protein>
<dbReference type="RefSeq" id="WP_136933337.1">
    <property type="nucleotide sequence ID" value="NZ_SSMQ01000047.1"/>
</dbReference>
<feature type="region of interest" description="Disordered" evidence="1">
    <location>
        <begin position="383"/>
        <end position="403"/>
    </location>
</feature>
<accession>A0A4U1J0I8</accession>
<dbReference type="PANTHER" id="PTHR48148">
    <property type="entry name" value="KERATINOCYTE PROLINE-RICH PROTEIN"/>
    <property type="match status" value="1"/>
</dbReference>
<feature type="compositionally biased region" description="Pro residues" evidence="1">
    <location>
        <begin position="324"/>
        <end position="334"/>
    </location>
</feature>